<dbReference type="Pfam" id="PF02518">
    <property type="entry name" value="HATPase_c"/>
    <property type="match status" value="1"/>
</dbReference>
<keyword evidence="7" id="KW-0812">Transmembrane</keyword>
<dbReference type="InterPro" id="IPR004358">
    <property type="entry name" value="Sig_transdc_His_kin-like_C"/>
</dbReference>
<evidence type="ECO:0000259" key="8">
    <source>
        <dbReference type="PROSITE" id="PS50109"/>
    </source>
</evidence>
<feature type="transmembrane region" description="Helical" evidence="7">
    <location>
        <begin position="177"/>
        <end position="200"/>
    </location>
</feature>
<dbReference type="Gene3D" id="3.30.565.10">
    <property type="entry name" value="Histidine kinase-like ATPase, C-terminal domain"/>
    <property type="match status" value="1"/>
</dbReference>
<dbReference type="SMART" id="SM00387">
    <property type="entry name" value="HATPase_c"/>
    <property type="match status" value="1"/>
</dbReference>
<comment type="caution">
    <text evidence="9">The sequence shown here is derived from an EMBL/GenBank/DDBJ whole genome shotgun (WGS) entry which is preliminary data.</text>
</comment>
<feature type="domain" description="Histidine kinase" evidence="8">
    <location>
        <begin position="383"/>
        <end position="470"/>
    </location>
</feature>
<evidence type="ECO:0000313" key="10">
    <source>
        <dbReference type="Proteomes" id="UP001238603"/>
    </source>
</evidence>
<evidence type="ECO:0000256" key="7">
    <source>
        <dbReference type="SAM" id="Phobius"/>
    </source>
</evidence>
<dbReference type="PRINTS" id="PR00344">
    <property type="entry name" value="BCTRLSENSOR"/>
</dbReference>
<keyword evidence="7" id="KW-1133">Transmembrane helix</keyword>
<evidence type="ECO:0000313" key="9">
    <source>
        <dbReference type="EMBL" id="MDL5034399.1"/>
    </source>
</evidence>
<comment type="catalytic activity">
    <reaction evidence="1">
        <text>ATP + protein L-histidine = ADP + protein N-phospho-L-histidine.</text>
        <dbReference type="EC" id="2.7.13.3"/>
    </reaction>
</comment>
<dbReference type="InterPro" id="IPR036890">
    <property type="entry name" value="HATPase_C_sf"/>
</dbReference>
<feature type="transmembrane region" description="Helical" evidence="7">
    <location>
        <begin position="74"/>
        <end position="92"/>
    </location>
</feature>
<dbReference type="SUPFAM" id="SSF55874">
    <property type="entry name" value="ATPase domain of HSP90 chaperone/DNA topoisomerase II/histidine kinase"/>
    <property type="match status" value="1"/>
</dbReference>
<keyword evidence="4 9" id="KW-0418">Kinase</keyword>
<keyword evidence="5" id="KW-0902">Two-component regulatory system</keyword>
<reference evidence="9 10" key="1">
    <citation type="submission" date="2023-06" db="EMBL/GenBank/DDBJ databases">
        <title>Pelomonas sp. APW6 16S ribosomal RNA gene genome sequencing and assembly.</title>
        <authorList>
            <person name="Woo H."/>
        </authorList>
    </citation>
    <scope>NUCLEOTIDE SEQUENCE [LARGE SCALE GENOMIC DNA]</scope>
    <source>
        <strain evidence="9 10">APW6</strain>
    </source>
</reference>
<dbReference type="InterPro" id="IPR050482">
    <property type="entry name" value="Sensor_HK_TwoCompSys"/>
</dbReference>
<dbReference type="EMBL" id="JASVDS010000008">
    <property type="protein sequence ID" value="MDL5034399.1"/>
    <property type="molecule type" value="Genomic_DNA"/>
</dbReference>
<evidence type="ECO:0000256" key="2">
    <source>
        <dbReference type="ARBA" id="ARBA00012438"/>
    </source>
</evidence>
<gene>
    <name evidence="9" type="ORF">QRD43_21025</name>
</gene>
<accession>A0ABT7LNF4</accession>
<keyword evidence="3" id="KW-0808">Transferase</keyword>
<feature type="region of interest" description="Disordered" evidence="6">
    <location>
        <begin position="1"/>
        <end position="23"/>
    </location>
</feature>
<evidence type="ECO:0000256" key="4">
    <source>
        <dbReference type="ARBA" id="ARBA00022777"/>
    </source>
</evidence>
<name>A0ABT7LNF4_9BURK</name>
<dbReference type="PANTHER" id="PTHR24421:SF10">
    <property type="entry name" value="NITRATE_NITRITE SENSOR PROTEIN NARQ"/>
    <property type="match status" value="1"/>
</dbReference>
<dbReference type="PROSITE" id="PS50109">
    <property type="entry name" value="HIS_KIN"/>
    <property type="match status" value="1"/>
</dbReference>
<protein>
    <recommendedName>
        <fullName evidence="2">histidine kinase</fullName>
        <ecNumber evidence="2">2.7.13.3</ecNumber>
    </recommendedName>
</protein>
<proteinExistence type="predicted"/>
<keyword evidence="10" id="KW-1185">Reference proteome</keyword>
<dbReference type="CDD" id="cd16917">
    <property type="entry name" value="HATPase_UhpB-NarQ-NarX-like"/>
    <property type="match status" value="1"/>
</dbReference>
<dbReference type="Proteomes" id="UP001238603">
    <property type="component" value="Unassembled WGS sequence"/>
</dbReference>
<sequence length="472" mass="50747">MRSIDLMQKGRASEPFPPGEEPPQMTLEEAEIAHHDDIRHSGIVLFILMGSVCFLSVLAAAFDTHGGEQQRIGRLISWSVGLGIVGIAAIIYRKYGLETTARVCCFGFLAMIFGTAFSTGMGFSTSGIGALTSVVVISGTLGGSRTAMATGAISTIGLTLLFIAQSSGMISGPKPGLVAPLLSFYLVFALSSLGAGWLLYRHSKLFWRLVKTLGHARDHISKEVDKKTAELKISLQNSAEANSQVQMLLQRLHHQIEDERARMRAELHDAFGAETAAMSKYLSMIKNAVSDGPVTEEQRLNIARTTDLLSQSVDKLYRETRRAIKALGPELLDRTGLGDAVSDLVDQYRAAMPQCSFSVTGLETLSRDGKSGLENGRALTVWRLVQEALTNVSKHADAGAVVVDLRETSTHLLVTVSDDGKGFDNSKPIPGKRLGLASLHERARALAGKLDVKSAPGAGTSIHVAIPIEQKD</sequence>
<dbReference type="RefSeq" id="WP_285984474.1">
    <property type="nucleotide sequence ID" value="NZ_JASVDS010000008.1"/>
</dbReference>
<feature type="transmembrane region" description="Helical" evidence="7">
    <location>
        <begin position="99"/>
        <end position="117"/>
    </location>
</feature>
<dbReference type="InterPro" id="IPR003594">
    <property type="entry name" value="HATPase_dom"/>
</dbReference>
<evidence type="ECO:0000256" key="3">
    <source>
        <dbReference type="ARBA" id="ARBA00022679"/>
    </source>
</evidence>
<evidence type="ECO:0000256" key="1">
    <source>
        <dbReference type="ARBA" id="ARBA00000085"/>
    </source>
</evidence>
<dbReference type="EC" id="2.7.13.3" evidence="2"/>
<evidence type="ECO:0000256" key="6">
    <source>
        <dbReference type="SAM" id="MobiDB-lite"/>
    </source>
</evidence>
<organism evidence="9 10">
    <name type="scientific">Roseateles subflavus</name>
    <dbReference type="NCBI Taxonomy" id="3053353"/>
    <lineage>
        <taxon>Bacteria</taxon>
        <taxon>Pseudomonadati</taxon>
        <taxon>Pseudomonadota</taxon>
        <taxon>Betaproteobacteria</taxon>
        <taxon>Burkholderiales</taxon>
        <taxon>Sphaerotilaceae</taxon>
        <taxon>Roseateles</taxon>
    </lineage>
</organism>
<evidence type="ECO:0000256" key="5">
    <source>
        <dbReference type="ARBA" id="ARBA00023012"/>
    </source>
</evidence>
<dbReference type="PANTHER" id="PTHR24421">
    <property type="entry name" value="NITRATE/NITRITE SENSOR PROTEIN NARX-RELATED"/>
    <property type="match status" value="1"/>
</dbReference>
<feature type="transmembrane region" description="Helical" evidence="7">
    <location>
        <begin position="43"/>
        <end position="62"/>
    </location>
</feature>
<keyword evidence="7" id="KW-0472">Membrane</keyword>
<feature type="transmembrane region" description="Helical" evidence="7">
    <location>
        <begin position="148"/>
        <end position="165"/>
    </location>
</feature>
<dbReference type="GO" id="GO:0016301">
    <property type="term" value="F:kinase activity"/>
    <property type="evidence" value="ECO:0007669"/>
    <property type="project" value="UniProtKB-KW"/>
</dbReference>
<dbReference type="InterPro" id="IPR005467">
    <property type="entry name" value="His_kinase_dom"/>
</dbReference>